<keyword evidence="2" id="KW-0862">Zinc</keyword>
<dbReference type="EMBL" id="JARPYT010000008">
    <property type="protein sequence ID" value="MDT2637280.1"/>
    <property type="molecule type" value="Genomic_DNA"/>
</dbReference>
<dbReference type="PANTHER" id="PTHR43482">
    <property type="entry name" value="PROTEIN AST1-RELATED"/>
    <property type="match status" value="1"/>
</dbReference>
<evidence type="ECO:0000313" key="5">
    <source>
        <dbReference type="EMBL" id="MDT2637280.1"/>
    </source>
</evidence>
<dbReference type="GO" id="GO:0016491">
    <property type="term" value="F:oxidoreductase activity"/>
    <property type="evidence" value="ECO:0007669"/>
    <property type="project" value="UniProtKB-KW"/>
</dbReference>
<evidence type="ECO:0000259" key="3">
    <source>
        <dbReference type="SMART" id="SM00829"/>
    </source>
</evidence>
<sequence length="336" mass="37435">MISRVIGFEKGFPLSNGNQFEAYEVMLPKVNKFDLIVKNLAVSINPIDTKLRQSGKGIPQPHVLGFDSVGIVTQMGSKVENIQIGDRILFAGTTRRFGSYSECQVVDSRIVAKLPNEITTDEAAALPLTFITAFEMLFEKMGLIAEENQNDGEILIINGAGGVGSIATQLAKWAGLTVITTASREESKDWAKKMGADYVIDHHKNLTKQVNKLGYRLLPNILILHSTDHYFDEMCDLLEPFGHLGSIVGSNKDLNLAKLKNKSGSFDWEYMFAKTDYDFAIASQGTILELLVRLLQEKKIQSTLTKILPGFSPDVFYQAHQFIEEDKMIGKLVIHY</sequence>
<dbReference type="AlphaFoldDB" id="A0AAW8TM63"/>
<proteinExistence type="inferred from homology"/>
<dbReference type="Proteomes" id="UP001256547">
    <property type="component" value="Unassembled WGS sequence"/>
</dbReference>
<dbReference type="RefSeq" id="WP_137603352.1">
    <property type="nucleotide sequence ID" value="NZ_JARPYR010000003.1"/>
</dbReference>
<dbReference type="Gene3D" id="3.90.180.10">
    <property type="entry name" value="Medium-chain alcohol dehydrogenases, catalytic domain"/>
    <property type="match status" value="1"/>
</dbReference>
<evidence type="ECO:0000256" key="1">
    <source>
        <dbReference type="ARBA" id="ARBA00010371"/>
    </source>
</evidence>
<keyword evidence="2" id="KW-0560">Oxidoreductase</keyword>
<dbReference type="Pfam" id="PF08240">
    <property type="entry name" value="ADH_N"/>
    <property type="match status" value="1"/>
</dbReference>
<protein>
    <recommendedName>
        <fullName evidence="2">Zinc-type alcohol dehydrogenase-like protein</fullName>
    </recommendedName>
</protein>
<dbReference type="SUPFAM" id="SSF50129">
    <property type="entry name" value="GroES-like"/>
    <property type="match status" value="1"/>
</dbReference>
<dbReference type="Proteomes" id="UP001245561">
    <property type="component" value="Unassembled WGS sequence"/>
</dbReference>
<dbReference type="Pfam" id="PF00107">
    <property type="entry name" value="ADH_zinc_N"/>
    <property type="match status" value="1"/>
</dbReference>
<keyword evidence="2" id="KW-0479">Metal-binding</keyword>
<reference evidence="5 7" key="1">
    <citation type="submission" date="2023-03" db="EMBL/GenBank/DDBJ databases">
        <authorList>
            <person name="Shen W."/>
            <person name="Cai J."/>
        </authorList>
    </citation>
    <scope>NUCLEOTIDE SEQUENCE</scope>
    <source>
        <strain evidence="5">P55-2</strain>
        <strain evidence="4 7">P72-2</strain>
    </source>
</reference>
<dbReference type="EMBL" id="JARPYR010000003">
    <property type="protein sequence ID" value="MDT2595891.1"/>
    <property type="molecule type" value="Genomic_DNA"/>
</dbReference>
<evidence type="ECO:0000313" key="4">
    <source>
        <dbReference type="EMBL" id="MDT2595891.1"/>
    </source>
</evidence>
<dbReference type="InterPro" id="IPR013149">
    <property type="entry name" value="ADH-like_C"/>
</dbReference>
<dbReference type="NCBIfam" id="TIGR02817">
    <property type="entry name" value="adh_fam_1"/>
    <property type="match status" value="1"/>
</dbReference>
<comment type="caution">
    <text evidence="5">The sequence shown here is derived from an EMBL/GenBank/DDBJ whole genome shotgun (WGS) entry which is preliminary data.</text>
</comment>
<feature type="domain" description="Enoyl reductase (ER)" evidence="3">
    <location>
        <begin position="17"/>
        <end position="334"/>
    </location>
</feature>
<dbReference type="Gene3D" id="3.40.50.720">
    <property type="entry name" value="NAD(P)-binding Rossmann-like Domain"/>
    <property type="match status" value="1"/>
</dbReference>
<evidence type="ECO:0000313" key="7">
    <source>
        <dbReference type="Proteomes" id="UP001256547"/>
    </source>
</evidence>
<accession>A0AAW8TM63</accession>
<dbReference type="InterPro" id="IPR013154">
    <property type="entry name" value="ADH-like_N"/>
</dbReference>
<dbReference type="InterPro" id="IPR036291">
    <property type="entry name" value="NAD(P)-bd_dom_sf"/>
</dbReference>
<dbReference type="PANTHER" id="PTHR43482:SF1">
    <property type="entry name" value="PROTEIN AST1-RELATED"/>
    <property type="match status" value="1"/>
</dbReference>
<gene>
    <name evidence="5" type="ORF">P7D36_07105</name>
    <name evidence="4" type="ORF">P7D39_02480</name>
</gene>
<dbReference type="SUPFAM" id="SSF51735">
    <property type="entry name" value="NAD(P)-binding Rossmann-fold domains"/>
    <property type="match status" value="1"/>
</dbReference>
<dbReference type="InterPro" id="IPR052585">
    <property type="entry name" value="Lipid_raft_assoc_Zn_ADH"/>
</dbReference>
<name>A0AAW8TM63_9ENTE</name>
<dbReference type="InterPro" id="IPR014182">
    <property type="entry name" value="ADH_Zn_typ-1"/>
</dbReference>
<evidence type="ECO:0000256" key="2">
    <source>
        <dbReference type="RuleBase" id="RU364000"/>
    </source>
</evidence>
<dbReference type="SMART" id="SM00829">
    <property type="entry name" value="PKS_ER"/>
    <property type="match status" value="1"/>
</dbReference>
<organism evidence="5 6">
    <name type="scientific">Enterococcus dongliensis</name>
    <dbReference type="NCBI Taxonomy" id="2559925"/>
    <lineage>
        <taxon>Bacteria</taxon>
        <taxon>Bacillati</taxon>
        <taxon>Bacillota</taxon>
        <taxon>Bacilli</taxon>
        <taxon>Lactobacillales</taxon>
        <taxon>Enterococcaceae</taxon>
        <taxon>Enterococcus</taxon>
    </lineage>
</organism>
<dbReference type="InterPro" id="IPR020843">
    <property type="entry name" value="ER"/>
</dbReference>
<keyword evidence="7" id="KW-1185">Reference proteome</keyword>
<dbReference type="InterPro" id="IPR011032">
    <property type="entry name" value="GroES-like_sf"/>
</dbReference>
<comment type="similarity">
    <text evidence="1 2">Belongs to the zinc-containing alcohol dehydrogenase family. Quinone oxidoreductase subfamily.</text>
</comment>
<dbReference type="GO" id="GO:0008270">
    <property type="term" value="F:zinc ion binding"/>
    <property type="evidence" value="ECO:0007669"/>
    <property type="project" value="InterPro"/>
</dbReference>
<evidence type="ECO:0000313" key="6">
    <source>
        <dbReference type="Proteomes" id="UP001245561"/>
    </source>
</evidence>
<dbReference type="CDD" id="cd08252">
    <property type="entry name" value="AL_MDR"/>
    <property type="match status" value="1"/>
</dbReference>